<gene>
    <name evidence="1" type="ORF">CO056_01820</name>
</gene>
<protein>
    <submittedName>
        <fullName evidence="1">Uncharacterized protein</fullName>
    </submittedName>
</protein>
<organism evidence="1 2">
    <name type="scientific">Candidatus Tagabacteria bacterium CG_4_9_14_0_2_um_filter_41_11</name>
    <dbReference type="NCBI Taxonomy" id="1975019"/>
    <lineage>
        <taxon>Bacteria</taxon>
        <taxon>Candidatus Tagaibacteriota</taxon>
    </lineage>
</organism>
<dbReference type="InterPro" id="IPR029055">
    <property type="entry name" value="Ntn_hydrolases_N"/>
</dbReference>
<name>A0A2M8ER39_9BACT</name>
<proteinExistence type="predicted"/>
<comment type="caution">
    <text evidence="1">The sequence shown here is derived from an EMBL/GenBank/DDBJ whole genome shotgun (WGS) entry which is preliminary data.</text>
</comment>
<dbReference type="AlphaFoldDB" id="A0A2M8ER39"/>
<accession>A0A2M8ER39</accession>
<dbReference type="Proteomes" id="UP000230228">
    <property type="component" value="Unassembled WGS sequence"/>
</dbReference>
<evidence type="ECO:0000313" key="2">
    <source>
        <dbReference type="Proteomes" id="UP000230228"/>
    </source>
</evidence>
<dbReference type="EMBL" id="PFSH01000025">
    <property type="protein sequence ID" value="PJC25171.1"/>
    <property type="molecule type" value="Genomic_DNA"/>
</dbReference>
<dbReference type="SUPFAM" id="SSF56235">
    <property type="entry name" value="N-terminal nucleophile aminohydrolases (Ntn hydrolases)"/>
    <property type="match status" value="2"/>
</dbReference>
<evidence type="ECO:0000313" key="1">
    <source>
        <dbReference type="EMBL" id="PJC25171.1"/>
    </source>
</evidence>
<dbReference type="Gene3D" id="3.60.20.10">
    <property type="entry name" value="Glutamine Phosphoribosylpyrophosphate, subunit 1, domain 1"/>
    <property type="match status" value="1"/>
</dbReference>
<reference evidence="2" key="1">
    <citation type="submission" date="2017-09" db="EMBL/GenBank/DDBJ databases">
        <title>Depth-based differentiation of microbial function through sediment-hosted aquifers and enrichment of novel symbionts in the deep terrestrial subsurface.</title>
        <authorList>
            <person name="Probst A.J."/>
            <person name="Ladd B."/>
            <person name="Jarett J.K."/>
            <person name="Geller-Mcgrath D.E."/>
            <person name="Sieber C.M.K."/>
            <person name="Emerson J.B."/>
            <person name="Anantharaman K."/>
            <person name="Thomas B.C."/>
            <person name="Malmstrom R."/>
            <person name="Stieglmeier M."/>
            <person name="Klingl A."/>
            <person name="Woyke T."/>
            <person name="Ryan C.M."/>
            <person name="Banfield J.F."/>
        </authorList>
    </citation>
    <scope>NUCLEOTIDE SEQUENCE [LARGE SCALE GENOMIC DNA]</scope>
</reference>
<sequence length="294" mass="33898">MDWEHLLSANFSKISRKNWKRNKKTDGGGKMIIQTPELLFYKKDEAQNRIDKYLLILVVFKNGLAFGAKFNERQSKPGQWLMEINSNAIVGGIGDFRDFKAVMLTLSNFCQNAANILGAHYLTGNGIVNFLTGLLRENLEEKSVALAVNFIVADCRNKKNLFLCFIDFDGRIKQLKNFAVAGGSDYKKPLTKEELEKLTPEEKAVFDFQKSRLMNAGMPEEFPLSPSRIHRPRKEAIAYLEKNWKQNMKKEEAIELIKKTLFECNPESHDKKIEIIVIEYEKEAKLFYFQKGKN</sequence>